<feature type="chain" id="PRO_5041765451" description="1,3-beta-glucanosyltransferase" evidence="6">
    <location>
        <begin position="20"/>
        <end position="269"/>
    </location>
</feature>
<dbReference type="EMBL" id="JAANER010000006">
    <property type="protein sequence ID" value="KAG9188420.1"/>
    <property type="molecule type" value="Genomic_DNA"/>
</dbReference>
<name>A0AAD4FFI3_9PLEO</name>
<dbReference type="Proteomes" id="UP001199106">
    <property type="component" value="Unassembled WGS sequence"/>
</dbReference>
<comment type="caution">
    <text evidence="7">The sequence shown here is derived from an EMBL/GenBank/DDBJ whole genome shotgun (WGS) entry which is preliminary data.</text>
</comment>
<evidence type="ECO:0000313" key="7">
    <source>
        <dbReference type="EMBL" id="KAG9188420.1"/>
    </source>
</evidence>
<reference evidence="7" key="1">
    <citation type="submission" date="2021-07" db="EMBL/GenBank/DDBJ databases">
        <title>Genome Resource of American Ginseng Black Spot Pathogen Alternaria panax.</title>
        <authorList>
            <person name="Qiu C."/>
            <person name="Wang W."/>
            <person name="Liu Z."/>
        </authorList>
    </citation>
    <scope>NUCLEOTIDE SEQUENCE</scope>
    <source>
        <strain evidence="7">BNCC115425</strain>
    </source>
</reference>
<dbReference type="GO" id="GO:0005886">
    <property type="term" value="C:plasma membrane"/>
    <property type="evidence" value="ECO:0007669"/>
    <property type="project" value="UniProtKB-SubCell"/>
</dbReference>
<dbReference type="EC" id="2.4.1.-" evidence="6"/>
<comment type="function">
    <text evidence="6">Splits internally a 1,3-beta-glucan molecule and transfers the newly generated reducing end (the donor) to the non-reducing end of another 1,3-beta-glucan molecule (the acceptor) forming a 1,3-beta linkage, resulting in the elongation of 1,3-beta-glucan chains in the cell wall.</text>
</comment>
<comment type="subcellular location">
    <subcellularLocation>
        <location evidence="1 6">Cell membrane</location>
        <topology evidence="1 6">Lipid-anchor</topology>
        <topology evidence="1 6">GPI-anchor</topology>
    </subcellularLocation>
</comment>
<dbReference type="PANTHER" id="PTHR31468:SF2">
    <property type="entry name" value="1,3-BETA-GLUCANOSYLTRANSFERASE GAS1"/>
    <property type="match status" value="1"/>
</dbReference>
<dbReference type="GO" id="GO:0042124">
    <property type="term" value="F:1,3-beta-glucanosyltransferase activity"/>
    <property type="evidence" value="ECO:0007669"/>
    <property type="project" value="TreeGrafter"/>
</dbReference>
<keyword evidence="5" id="KW-0325">Glycoprotein</keyword>
<sequence length="269" mass="29882">MIQFTVVVSALLLASRVTALDPIITKVHYAVSETPMCPKFFYNNGTQFFMKGIACQKDPHGLGGESGDGMYSDPLSDEAACKREIPIMAVAGTDTIRIYQVNSDNNHSACMRMLLDAGIYVVANLSEPSQSINRADPQWAVELFDRYKAIIDSIAKHDNTIGFFAGNEVTNNASNIDASAFDRRWLGVGYAANDDAEIRAQAAYYFKCGKQEETLDFWGFNLYSWCGENTMSSFGYDKQVEFFFNHLVPVFQAKYGCNVPDGAQGHLFQ</sequence>
<keyword evidence="6" id="KW-0449">Lipoprotein</keyword>
<dbReference type="SUPFAM" id="SSF51445">
    <property type="entry name" value="(Trans)glycosidases"/>
    <property type="match status" value="1"/>
</dbReference>
<feature type="signal peptide" evidence="6">
    <location>
        <begin position="1"/>
        <end position="19"/>
    </location>
</feature>
<dbReference type="Pfam" id="PF03198">
    <property type="entry name" value="Glyco_hydro_72"/>
    <property type="match status" value="1"/>
</dbReference>
<dbReference type="PANTHER" id="PTHR31468">
    <property type="entry name" value="1,3-BETA-GLUCANOSYLTRANSFERASE GAS1"/>
    <property type="match status" value="1"/>
</dbReference>
<dbReference type="InterPro" id="IPR017853">
    <property type="entry name" value="GH"/>
</dbReference>
<proteinExistence type="inferred from homology"/>
<keyword evidence="8" id="KW-1185">Reference proteome</keyword>
<keyword evidence="6 7" id="KW-0808">Transferase</keyword>
<keyword evidence="4" id="KW-1015">Disulfide bond</keyword>
<evidence type="ECO:0000256" key="3">
    <source>
        <dbReference type="ARBA" id="ARBA00022729"/>
    </source>
</evidence>
<dbReference type="InterPro" id="IPR004886">
    <property type="entry name" value="Glucanosyltransferase"/>
</dbReference>
<comment type="similarity">
    <text evidence="2 6">Belongs to the glycosyl hydrolase 72 family.</text>
</comment>
<dbReference type="GO" id="GO:0071970">
    <property type="term" value="P:fungal-type cell wall (1-&gt;3)-beta-D-glucan biosynthetic process"/>
    <property type="evidence" value="ECO:0007669"/>
    <property type="project" value="TreeGrafter"/>
</dbReference>
<keyword evidence="3 6" id="KW-0732">Signal</keyword>
<dbReference type="GO" id="GO:0031505">
    <property type="term" value="P:fungal-type cell wall organization"/>
    <property type="evidence" value="ECO:0007669"/>
    <property type="project" value="TreeGrafter"/>
</dbReference>
<gene>
    <name evidence="7" type="ORF">G6011_02343</name>
</gene>
<evidence type="ECO:0000313" key="8">
    <source>
        <dbReference type="Proteomes" id="UP001199106"/>
    </source>
</evidence>
<protein>
    <recommendedName>
        <fullName evidence="6">1,3-beta-glucanosyltransferase</fullName>
        <ecNumber evidence="6">2.4.1.-</ecNumber>
    </recommendedName>
</protein>
<evidence type="ECO:0000256" key="1">
    <source>
        <dbReference type="ARBA" id="ARBA00004609"/>
    </source>
</evidence>
<keyword evidence="7" id="KW-0328">Glycosyltransferase</keyword>
<keyword evidence="6" id="KW-0336">GPI-anchor</keyword>
<evidence type="ECO:0000256" key="2">
    <source>
        <dbReference type="ARBA" id="ARBA00007528"/>
    </source>
</evidence>
<dbReference type="AlphaFoldDB" id="A0AAD4FFI3"/>
<keyword evidence="6" id="KW-0472">Membrane</keyword>
<evidence type="ECO:0000256" key="6">
    <source>
        <dbReference type="RuleBase" id="RU361209"/>
    </source>
</evidence>
<dbReference type="Gene3D" id="3.20.20.80">
    <property type="entry name" value="Glycosidases"/>
    <property type="match status" value="1"/>
</dbReference>
<dbReference type="GO" id="GO:0098552">
    <property type="term" value="C:side of membrane"/>
    <property type="evidence" value="ECO:0007669"/>
    <property type="project" value="UniProtKB-KW"/>
</dbReference>
<dbReference type="GO" id="GO:0016757">
    <property type="term" value="F:glycosyltransferase activity"/>
    <property type="evidence" value="ECO:0007669"/>
    <property type="project" value="UniProtKB-KW"/>
</dbReference>
<evidence type="ECO:0000256" key="5">
    <source>
        <dbReference type="ARBA" id="ARBA00023180"/>
    </source>
</evidence>
<accession>A0AAD4FFI3</accession>
<evidence type="ECO:0000256" key="4">
    <source>
        <dbReference type="ARBA" id="ARBA00023157"/>
    </source>
</evidence>
<organism evidence="7 8">
    <name type="scientific">Alternaria panax</name>
    <dbReference type="NCBI Taxonomy" id="48097"/>
    <lineage>
        <taxon>Eukaryota</taxon>
        <taxon>Fungi</taxon>
        <taxon>Dikarya</taxon>
        <taxon>Ascomycota</taxon>
        <taxon>Pezizomycotina</taxon>
        <taxon>Dothideomycetes</taxon>
        <taxon>Pleosporomycetidae</taxon>
        <taxon>Pleosporales</taxon>
        <taxon>Pleosporineae</taxon>
        <taxon>Pleosporaceae</taxon>
        <taxon>Alternaria</taxon>
        <taxon>Alternaria sect. Panax</taxon>
    </lineage>
</organism>